<dbReference type="SUPFAM" id="SSF52980">
    <property type="entry name" value="Restriction endonuclease-like"/>
    <property type="match status" value="1"/>
</dbReference>
<keyword evidence="2" id="KW-0255">Endonuclease</keyword>
<organism evidence="2 3">
    <name type="scientific">Pararoseomonas baculiformis</name>
    <dbReference type="NCBI Taxonomy" id="2820812"/>
    <lineage>
        <taxon>Bacteria</taxon>
        <taxon>Pseudomonadati</taxon>
        <taxon>Pseudomonadota</taxon>
        <taxon>Alphaproteobacteria</taxon>
        <taxon>Acetobacterales</taxon>
        <taxon>Acetobacteraceae</taxon>
        <taxon>Pararoseomonas</taxon>
    </lineage>
</organism>
<keyword evidence="2" id="KW-0378">Hydrolase</keyword>
<dbReference type="EMBL" id="JAGIZB010000018">
    <property type="protein sequence ID" value="MBP0446602.1"/>
    <property type="molecule type" value="Genomic_DNA"/>
</dbReference>
<dbReference type="Proteomes" id="UP000681594">
    <property type="component" value="Unassembled WGS sequence"/>
</dbReference>
<evidence type="ECO:0000259" key="1">
    <source>
        <dbReference type="Pfam" id="PF08722"/>
    </source>
</evidence>
<dbReference type="InterPro" id="IPR014833">
    <property type="entry name" value="TnsA_N"/>
</dbReference>
<protein>
    <submittedName>
        <fullName evidence="2">TnsA endonuclease N-terminal domain-containing protein</fullName>
    </submittedName>
</protein>
<dbReference type="Pfam" id="PF08722">
    <property type="entry name" value="Tn7_TnsA-like_N"/>
    <property type="match status" value="1"/>
</dbReference>
<evidence type="ECO:0000313" key="2">
    <source>
        <dbReference type="EMBL" id="MBP0446602.1"/>
    </source>
</evidence>
<sequence length="272" mass="31166">MRSRRRIAPERRIAQGRGLMDGATYRPFLEVGDVSSSGFTSAVPSKDGARSEHVFSRLEKGALLLFRRDPTIVEYREQVALWPIEETDEIARSLGFRRLRDRTGKPYVVTTDFLLFREDGTREGVFVKPMEVLLNFPRESDKAAIEAEFWRRRGVGFRILTDEELTDGLITNLEIFLDHQKPPEGFADPERQRACLDALRTALDGSSYAPLRRVCLSLDWATLSPEGSHIALLKHLLSMRRLSMDLGRRLRAERPYRIGGRWLLPLEDQDAP</sequence>
<proteinExistence type="predicted"/>
<gene>
    <name evidence="2" type="ORF">J8J14_17645</name>
</gene>
<dbReference type="CDD" id="cd22362">
    <property type="entry name" value="TnsA_endonuclease-like"/>
    <property type="match status" value="1"/>
</dbReference>
<accession>A0ABS4AHT2</accession>
<dbReference type="Gene3D" id="3.40.1350.10">
    <property type="match status" value="1"/>
</dbReference>
<reference evidence="2 3" key="1">
    <citation type="submission" date="2021-03" db="EMBL/GenBank/DDBJ databases">
        <authorList>
            <person name="So Y."/>
        </authorList>
    </citation>
    <scope>NUCLEOTIDE SEQUENCE [LARGE SCALE GENOMIC DNA]</scope>
    <source>
        <strain evidence="2 3">SSH11</strain>
    </source>
</reference>
<keyword evidence="2" id="KW-0540">Nuclease</keyword>
<keyword evidence="3" id="KW-1185">Reference proteome</keyword>
<evidence type="ECO:0000313" key="3">
    <source>
        <dbReference type="Proteomes" id="UP000681594"/>
    </source>
</evidence>
<comment type="caution">
    <text evidence="2">The sequence shown here is derived from an EMBL/GenBank/DDBJ whole genome shotgun (WGS) entry which is preliminary data.</text>
</comment>
<dbReference type="InterPro" id="IPR011335">
    <property type="entry name" value="Restrct_endonuc-II-like"/>
</dbReference>
<feature type="domain" description="TnsA endonuclease N-terminal" evidence="1">
    <location>
        <begin position="69"/>
        <end position="162"/>
    </location>
</feature>
<dbReference type="GO" id="GO:0004519">
    <property type="term" value="F:endonuclease activity"/>
    <property type="evidence" value="ECO:0007669"/>
    <property type="project" value="UniProtKB-KW"/>
</dbReference>
<dbReference type="InterPro" id="IPR011856">
    <property type="entry name" value="tRNA_endonuc-like_dom_sf"/>
</dbReference>
<name>A0ABS4AHT2_9PROT</name>